<comment type="caution">
    <text evidence="1">The sequence shown here is derived from an EMBL/GenBank/DDBJ whole genome shotgun (WGS) entry which is preliminary data.</text>
</comment>
<dbReference type="AlphaFoldDB" id="A0A9X3LHC6"/>
<keyword evidence="2" id="KW-1185">Reference proteome</keyword>
<sequence length="163" mass="19146">MDKRKKRLFSFLILVIIIATGFFMNGKITTVFEWKLNWDISLPLPKKIEVVYTSRDGFPSEGATYTILDYNHNQIQKILEKDMWLSIDETSLDTVRILIQKFQKEGTNLNNNVEVNKQEVFINNPVQFTQDDQYSYKLIEDNSSLLVVLNKNNKKIYVMESIQ</sequence>
<name>A0A9X3LHC6_9BACL</name>
<dbReference type="EMBL" id="JAMKBJ010000011">
    <property type="protein sequence ID" value="MCZ8538012.1"/>
    <property type="molecule type" value="Genomic_DNA"/>
</dbReference>
<organism evidence="1 2">
    <name type="scientific">Paenisporosarcina quisquiliarum</name>
    <dbReference type="NCBI Taxonomy" id="365346"/>
    <lineage>
        <taxon>Bacteria</taxon>
        <taxon>Bacillati</taxon>
        <taxon>Bacillota</taxon>
        <taxon>Bacilli</taxon>
        <taxon>Bacillales</taxon>
        <taxon>Caryophanaceae</taxon>
        <taxon>Paenisporosarcina</taxon>
    </lineage>
</organism>
<dbReference type="RefSeq" id="WP_269927082.1">
    <property type="nucleotide sequence ID" value="NZ_JAMKBJ010000011.1"/>
</dbReference>
<proteinExistence type="predicted"/>
<dbReference type="Proteomes" id="UP001152173">
    <property type="component" value="Unassembled WGS sequence"/>
</dbReference>
<evidence type="ECO:0000313" key="1">
    <source>
        <dbReference type="EMBL" id="MCZ8538012.1"/>
    </source>
</evidence>
<gene>
    <name evidence="1" type="ORF">M9R32_12520</name>
</gene>
<evidence type="ECO:0000313" key="2">
    <source>
        <dbReference type="Proteomes" id="UP001152173"/>
    </source>
</evidence>
<protein>
    <submittedName>
        <fullName evidence="1">Uncharacterized protein</fullName>
    </submittedName>
</protein>
<reference evidence="1" key="1">
    <citation type="submission" date="2022-05" db="EMBL/GenBank/DDBJ databases">
        <authorList>
            <person name="Colautti A."/>
            <person name="Iacumin L."/>
        </authorList>
    </citation>
    <scope>NUCLEOTIDE SEQUENCE</scope>
    <source>
        <strain evidence="1">SK 55</strain>
    </source>
</reference>
<accession>A0A9X3LHC6</accession>